<dbReference type="EMBL" id="BAAAZG010000058">
    <property type="protein sequence ID" value="GAA4098733.1"/>
    <property type="molecule type" value="Genomic_DNA"/>
</dbReference>
<evidence type="ECO:0000313" key="3">
    <source>
        <dbReference type="Proteomes" id="UP001500683"/>
    </source>
</evidence>
<gene>
    <name evidence="2" type="ORF">GCM10022214_74180</name>
</gene>
<comment type="caution">
    <text evidence="2">The sequence shown here is derived from an EMBL/GenBank/DDBJ whole genome shotgun (WGS) entry which is preliminary data.</text>
</comment>
<organism evidence="2 3">
    <name type="scientific">Actinomadura miaoliensis</name>
    <dbReference type="NCBI Taxonomy" id="430685"/>
    <lineage>
        <taxon>Bacteria</taxon>
        <taxon>Bacillati</taxon>
        <taxon>Actinomycetota</taxon>
        <taxon>Actinomycetes</taxon>
        <taxon>Streptosporangiales</taxon>
        <taxon>Thermomonosporaceae</taxon>
        <taxon>Actinomadura</taxon>
    </lineage>
</organism>
<feature type="region of interest" description="Disordered" evidence="1">
    <location>
        <begin position="1"/>
        <end position="52"/>
    </location>
</feature>
<sequence>MAPHPLRRAYRAAQRAPPHRPNPANTPNFPQVTRKMSPRRAGGEKPNPPPGT</sequence>
<reference evidence="3" key="1">
    <citation type="journal article" date="2019" name="Int. J. Syst. Evol. Microbiol.">
        <title>The Global Catalogue of Microorganisms (GCM) 10K type strain sequencing project: providing services to taxonomists for standard genome sequencing and annotation.</title>
        <authorList>
            <consortium name="The Broad Institute Genomics Platform"/>
            <consortium name="The Broad Institute Genome Sequencing Center for Infectious Disease"/>
            <person name="Wu L."/>
            <person name="Ma J."/>
        </authorList>
    </citation>
    <scope>NUCLEOTIDE SEQUENCE [LARGE SCALE GENOMIC DNA]</scope>
    <source>
        <strain evidence="3">JCM 16702</strain>
    </source>
</reference>
<keyword evidence="3" id="KW-1185">Reference proteome</keyword>
<feature type="compositionally biased region" description="Low complexity" evidence="1">
    <location>
        <begin position="11"/>
        <end position="28"/>
    </location>
</feature>
<dbReference type="Proteomes" id="UP001500683">
    <property type="component" value="Unassembled WGS sequence"/>
</dbReference>
<evidence type="ECO:0000313" key="2">
    <source>
        <dbReference type="EMBL" id="GAA4098733.1"/>
    </source>
</evidence>
<feature type="compositionally biased region" description="Basic residues" evidence="1">
    <location>
        <begin position="1"/>
        <end position="10"/>
    </location>
</feature>
<proteinExistence type="predicted"/>
<protein>
    <submittedName>
        <fullName evidence="2">Uncharacterized protein</fullName>
    </submittedName>
</protein>
<evidence type="ECO:0000256" key="1">
    <source>
        <dbReference type="SAM" id="MobiDB-lite"/>
    </source>
</evidence>
<name>A0ABP7WXR3_9ACTN</name>
<accession>A0ABP7WXR3</accession>